<evidence type="ECO:0000256" key="1">
    <source>
        <dbReference type="ARBA" id="ARBA00004651"/>
    </source>
</evidence>
<evidence type="ECO:0000313" key="9">
    <source>
        <dbReference type="EMBL" id="MCU7379336.1"/>
    </source>
</evidence>
<feature type="transmembrane region" description="Helical" evidence="7">
    <location>
        <begin position="408"/>
        <end position="426"/>
    </location>
</feature>
<dbReference type="GO" id="GO:0005886">
    <property type="term" value="C:plasma membrane"/>
    <property type="evidence" value="ECO:0007669"/>
    <property type="project" value="UniProtKB-SubCell"/>
</dbReference>
<evidence type="ECO:0000256" key="6">
    <source>
        <dbReference type="ARBA" id="ARBA00023136"/>
    </source>
</evidence>
<feature type="transmembrane region" description="Helical" evidence="7">
    <location>
        <begin position="22"/>
        <end position="42"/>
    </location>
</feature>
<feature type="transmembrane region" description="Helical" evidence="7">
    <location>
        <begin position="248"/>
        <end position="271"/>
    </location>
</feature>
<evidence type="ECO:0000256" key="4">
    <source>
        <dbReference type="ARBA" id="ARBA00022692"/>
    </source>
</evidence>
<keyword evidence="2" id="KW-0813">Transport</keyword>
<feature type="transmembrane region" description="Helical" evidence="7">
    <location>
        <begin position="133"/>
        <end position="152"/>
    </location>
</feature>
<dbReference type="PANTHER" id="PTHR45826:SF2">
    <property type="entry name" value="AMINO ACID TRANSPORTER"/>
    <property type="match status" value="1"/>
</dbReference>
<feature type="transmembrane region" description="Helical" evidence="7">
    <location>
        <begin position="54"/>
        <end position="73"/>
    </location>
</feature>
<feature type="transmembrane region" description="Helical" evidence="7">
    <location>
        <begin position="344"/>
        <end position="360"/>
    </location>
</feature>
<evidence type="ECO:0000256" key="7">
    <source>
        <dbReference type="SAM" id="Phobius"/>
    </source>
</evidence>
<dbReference type="GO" id="GO:0022857">
    <property type="term" value="F:transmembrane transporter activity"/>
    <property type="evidence" value="ECO:0007669"/>
    <property type="project" value="InterPro"/>
</dbReference>
<keyword evidence="5 7" id="KW-1133">Transmembrane helix</keyword>
<sequence length="564" mass="61521">MSEQRNSAPVNVGEHGLKKHDIKVSTVVFMIFCLVAAGCYGIEEMIPECGPGLTIVMLCVLPFVWGLPFGLVASELGSVRPQEGGYYKWVQEALGEFWGFQAGWWRTISIYIDNTSYVILAGGYAATVWDMTWGMEFALKFAMILIFTLINIRGVKDVGIASTILSILVMVAFAVVAVCGFINWGGDAETASTISFQMTAEPAEGLSDWFFYIAGGISIGMWMYSGYESMSTIAGEVSNPQVIPKGTLITIPLIMAVYILPTTAGLGSLGNWENWGTEGDAVGYATVVSHFWGPAFGVIFAIVAILAQCSIYNTYIASGSRGFFALADDFLAPPVMVKCDKKHGVPYVAVLSVGIFNLIFCMFPFGFIIILDVALLMASYILVYISAMVLRRRIPREEYVFRIPGGNGLLAAICIVPICVALFANFVNGSDYYLGGMIGIITGPILYFIWRRRYGGLTKKDPVNFPKNEKTGLAVGDTKKIAFLFLVMTIMNGIALLFEPWYEGWGTEDAWESGDYFDGILEGSNVDTIVGTIQIGLAILTVVCAVACIVFFILSKSVEPKKEK</sequence>
<evidence type="ECO:0000313" key="10">
    <source>
        <dbReference type="Proteomes" id="UP001065549"/>
    </source>
</evidence>
<accession>A0A9J6QQR6</accession>
<gene>
    <name evidence="8" type="ORF">OBO34_00270</name>
    <name evidence="9" type="ORF">OBO34_13365</name>
</gene>
<dbReference type="InterPro" id="IPR002293">
    <property type="entry name" value="AA/rel_permease1"/>
</dbReference>
<evidence type="ECO:0000256" key="2">
    <source>
        <dbReference type="ARBA" id="ARBA00022448"/>
    </source>
</evidence>
<dbReference type="RefSeq" id="WP_253020424.1">
    <property type="nucleotide sequence ID" value="NZ_JAOSHN010000001.1"/>
</dbReference>
<comment type="caution">
    <text evidence="8">The sequence shown here is derived from an EMBL/GenBank/DDBJ whole genome shotgun (WGS) entry which is preliminary data.</text>
</comment>
<evidence type="ECO:0000256" key="5">
    <source>
        <dbReference type="ARBA" id="ARBA00022989"/>
    </source>
</evidence>
<dbReference type="AlphaFoldDB" id="A0A9J6QQR6"/>
<keyword evidence="6 7" id="KW-0472">Membrane</keyword>
<organism evidence="8 10">
    <name type="scientific">Hominibacterium faecale</name>
    <dbReference type="NCBI Taxonomy" id="2839743"/>
    <lineage>
        <taxon>Bacteria</taxon>
        <taxon>Bacillati</taxon>
        <taxon>Bacillota</taxon>
        <taxon>Clostridia</taxon>
        <taxon>Peptostreptococcales</taxon>
        <taxon>Anaerovoracaceae</taxon>
        <taxon>Hominibacterium</taxon>
    </lineage>
</organism>
<protein>
    <submittedName>
        <fullName evidence="8">APC family permease</fullName>
    </submittedName>
</protein>
<feature type="transmembrane region" description="Helical" evidence="7">
    <location>
        <begin position="164"/>
        <end position="184"/>
    </location>
</feature>
<proteinExistence type="predicted"/>
<reference evidence="8" key="1">
    <citation type="submission" date="2022-09" db="EMBL/GenBank/DDBJ databases">
        <title>Culturomic study of gut microbiota in children with autism spectrum disorder.</title>
        <authorList>
            <person name="Efimov B.A."/>
            <person name="Chaplin A.V."/>
            <person name="Sokolova S.R."/>
            <person name="Pikina A.P."/>
            <person name="Korzhanova M."/>
            <person name="Belova V."/>
            <person name="Korostin D."/>
        </authorList>
    </citation>
    <scope>NUCLEOTIDE SEQUENCE</scope>
    <source>
        <strain evidence="8">ASD5510</strain>
    </source>
</reference>
<feature type="transmembrane region" description="Helical" evidence="7">
    <location>
        <begin position="366"/>
        <end position="387"/>
    </location>
</feature>
<feature type="transmembrane region" description="Helical" evidence="7">
    <location>
        <begin position="209"/>
        <end position="227"/>
    </location>
</feature>
<dbReference type="Gene3D" id="1.20.1740.10">
    <property type="entry name" value="Amino acid/polyamine transporter I"/>
    <property type="match status" value="1"/>
</dbReference>
<evidence type="ECO:0000313" key="8">
    <source>
        <dbReference type="EMBL" id="MCU7376787.1"/>
    </source>
</evidence>
<name>A0A9J6QQR6_9FIRM</name>
<feature type="transmembrane region" description="Helical" evidence="7">
    <location>
        <begin position="481"/>
        <end position="498"/>
    </location>
</feature>
<keyword evidence="10" id="KW-1185">Reference proteome</keyword>
<dbReference type="PANTHER" id="PTHR45826">
    <property type="entry name" value="POLYAMINE TRANSPORTER PUT1"/>
    <property type="match status" value="1"/>
</dbReference>
<dbReference type="InterPro" id="IPR044566">
    <property type="entry name" value="RMV1-like"/>
</dbReference>
<feature type="transmembrane region" description="Helical" evidence="7">
    <location>
        <begin position="432"/>
        <end position="450"/>
    </location>
</feature>
<feature type="transmembrane region" description="Helical" evidence="7">
    <location>
        <begin position="533"/>
        <end position="554"/>
    </location>
</feature>
<dbReference type="EMBL" id="JAOSHN010000005">
    <property type="protein sequence ID" value="MCU7379336.1"/>
    <property type="molecule type" value="Genomic_DNA"/>
</dbReference>
<evidence type="ECO:0000256" key="3">
    <source>
        <dbReference type="ARBA" id="ARBA00022475"/>
    </source>
</evidence>
<feature type="transmembrane region" description="Helical" evidence="7">
    <location>
        <begin position="291"/>
        <end position="312"/>
    </location>
</feature>
<dbReference type="Pfam" id="PF13520">
    <property type="entry name" value="AA_permease_2"/>
    <property type="match status" value="1"/>
</dbReference>
<keyword evidence="4 7" id="KW-0812">Transmembrane</keyword>
<comment type="subcellular location">
    <subcellularLocation>
        <location evidence="1">Cell membrane</location>
        <topology evidence="1">Multi-pass membrane protein</topology>
    </subcellularLocation>
</comment>
<dbReference type="Proteomes" id="UP001065549">
    <property type="component" value="Unassembled WGS sequence"/>
</dbReference>
<keyword evidence="3" id="KW-1003">Cell membrane</keyword>
<dbReference type="EMBL" id="JAOSHN010000001">
    <property type="protein sequence ID" value="MCU7376787.1"/>
    <property type="molecule type" value="Genomic_DNA"/>
</dbReference>